<feature type="region of interest" description="Disordered" evidence="1">
    <location>
        <begin position="145"/>
        <end position="175"/>
    </location>
</feature>
<name>A0A0K1Q921_9BACT</name>
<feature type="compositionally biased region" description="Polar residues" evidence="1">
    <location>
        <begin position="155"/>
        <end position="166"/>
    </location>
</feature>
<accession>A0A0K1Q921</accession>
<gene>
    <name evidence="2" type="ORF">AKJ09_08583</name>
</gene>
<evidence type="ECO:0000313" key="3">
    <source>
        <dbReference type="Proteomes" id="UP000064967"/>
    </source>
</evidence>
<dbReference type="KEGG" id="llu:AKJ09_08583"/>
<dbReference type="STRING" id="1391654.AKJ09_08583"/>
<protein>
    <submittedName>
        <fullName evidence="2">Uncharacterized protein</fullName>
    </submittedName>
</protein>
<dbReference type="AlphaFoldDB" id="A0A0K1Q921"/>
<evidence type="ECO:0000256" key="1">
    <source>
        <dbReference type="SAM" id="MobiDB-lite"/>
    </source>
</evidence>
<organism evidence="2 3">
    <name type="scientific">Labilithrix luteola</name>
    <dbReference type="NCBI Taxonomy" id="1391654"/>
    <lineage>
        <taxon>Bacteria</taxon>
        <taxon>Pseudomonadati</taxon>
        <taxon>Myxococcota</taxon>
        <taxon>Polyangia</taxon>
        <taxon>Polyangiales</taxon>
        <taxon>Labilitrichaceae</taxon>
        <taxon>Labilithrix</taxon>
    </lineage>
</organism>
<proteinExistence type="predicted"/>
<reference evidence="2 3" key="1">
    <citation type="submission" date="2015-08" db="EMBL/GenBank/DDBJ databases">
        <authorList>
            <person name="Babu N.S."/>
            <person name="Beckwith C.J."/>
            <person name="Beseler K.G."/>
            <person name="Brison A."/>
            <person name="Carone J.V."/>
            <person name="Caskin T.P."/>
            <person name="Diamond M."/>
            <person name="Durham M.E."/>
            <person name="Foxe J.M."/>
            <person name="Go M."/>
            <person name="Henderson B.A."/>
            <person name="Jones I.B."/>
            <person name="McGettigan J.A."/>
            <person name="Micheletti S.J."/>
            <person name="Nasrallah M.E."/>
            <person name="Ortiz D."/>
            <person name="Piller C.R."/>
            <person name="Privatt S.R."/>
            <person name="Schneider S.L."/>
            <person name="Sharp S."/>
            <person name="Smith T.C."/>
            <person name="Stanton J.D."/>
            <person name="Ullery H.E."/>
            <person name="Wilson R.J."/>
            <person name="Serrano M.G."/>
            <person name="Buck G."/>
            <person name="Lee V."/>
            <person name="Wang Y."/>
            <person name="Carvalho R."/>
            <person name="Voegtly L."/>
            <person name="Shi R."/>
            <person name="Duckworth R."/>
            <person name="Johnson A."/>
            <person name="Loviza R."/>
            <person name="Walstead R."/>
            <person name="Shah Z."/>
            <person name="Kiflezghi M."/>
            <person name="Wade K."/>
            <person name="Ball S.L."/>
            <person name="Bradley K.W."/>
            <person name="Asai D.J."/>
            <person name="Bowman C.A."/>
            <person name="Russell D.A."/>
            <person name="Pope W.H."/>
            <person name="Jacobs-Sera D."/>
            <person name="Hendrix R.W."/>
            <person name="Hatfull G.F."/>
        </authorList>
    </citation>
    <scope>NUCLEOTIDE SEQUENCE [LARGE SCALE GENOMIC DNA]</scope>
    <source>
        <strain evidence="2 3">DSM 27648</strain>
    </source>
</reference>
<keyword evidence="3" id="KW-1185">Reference proteome</keyword>
<dbReference type="EMBL" id="CP012333">
    <property type="protein sequence ID" value="AKV01920.1"/>
    <property type="molecule type" value="Genomic_DNA"/>
</dbReference>
<sequence length="175" mass="19923">MLRAQSLARWRLLGSWTRGRMGSSNSRTKPRRDFALTPHSKMTALRERATPNSRLRGSSRRCVDHERSTLTPHSDLRAREHHRNVSRGPLIFRLDVHAYGARRVACRLLHHRGGWPSPSSAARLTRLEVGNPQSRGWVSPMFSSRAVSRRISRSPTQSKSSCSTTIPRPRAARSW</sequence>
<evidence type="ECO:0000313" key="2">
    <source>
        <dbReference type="EMBL" id="AKV01920.1"/>
    </source>
</evidence>
<dbReference type="Proteomes" id="UP000064967">
    <property type="component" value="Chromosome"/>
</dbReference>